<evidence type="ECO:0000256" key="2">
    <source>
        <dbReference type="ARBA" id="ARBA00023015"/>
    </source>
</evidence>
<keyword evidence="3" id="KW-0731">Sigma factor</keyword>
<sequence length="188" mass="22508">MKITEENFIDELKKGNEKALEYVIDNHTWIIKTVLKKHLYYLMEFYEECMNDCLLAIWKNIHYYNPNKSTFKNWVGGIARYKSIDYVRKYLKNIENENMEEVIVEVEDQSLREILINEVREETEKILSNLSEKDQIIFKKLYLQDKNIDELSQDMGISKSVLYNRISRGKKKLRDKINKQGGYKGEGY</sequence>
<dbReference type="InterPro" id="IPR013325">
    <property type="entry name" value="RNA_pol_sigma_r2"/>
</dbReference>
<dbReference type="GO" id="GO:0016987">
    <property type="term" value="F:sigma factor activity"/>
    <property type="evidence" value="ECO:0007669"/>
    <property type="project" value="UniProtKB-KW"/>
</dbReference>
<dbReference type="Gene3D" id="1.10.1740.10">
    <property type="match status" value="1"/>
</dbReference>
<dbReference type="AlphaFoldDB" id="A0A1G5HAI8"/>
<dbReference type="PANTHER" id="PTHR43133:SF8">
    <property type="entry name" value="RNA POLYMERASE SIGMA FACTOR HI_1459-RELATED"/>
    <property type="match status" value="1"/>
</dbReference>
<dbReference type="RefSeq" id="WP_091542762.1">
    <property type="nucleotide sequence ID" value="NZ_FMUS01000011.1"/>
</dbReference>
<dbReference type="InterPro" id="IPR014284">
    <property type="entry name" value="RNA_pol_sigma-70_dom"/>
</dbReference>
<name>A0A1G5HAI8_9FIRM</name>
<protein>
    <submittedName>
        <fullName evidence="8">RNA polymerase sigma-70 factor, ECF subfamily</fullName>
    </submittedName>
</protein>
<proteinExistence type="inferred from homology"/>
<feature type="domain" description="RNA polymerase sigma factor 70 region 4 type 2" evidence="7">
    <location>
        <begin position="121"/>
        <end position="173"/>
    </location>
</feature>
<dbReference type="PANTHER" id="PTHR43133">
    <property type="entry name" value="RNA POLYMERASE ECF-TYPE SIGMA FACTO"/>
    <property type="match status" value="1"/>
</dbReference>
<dbReference type="InterPro" id="IPR013249">
    <property type="entry name" value="RNA_pol_sigma70_r4_t2"/>
</dbReference>
<dbReference type="NCBIfam" id="TIGR02937">
    <property type="entry name" value="sigma70-ECF"/>
    <property type="match status" value="1"/>
</dbReference>
<dbReference type="InterPro" id="IPR036388">
    <property type="entry name" value="WH-like_DNA-bd_sf"/>
</dbReference>
<dbReference type="GO" id="GO:0003677">
    <property type="term" value="F:DNA binding"/>
    <property type="evidence" value="ECO:0007669"/>
    <property type="project" value="UniProtKB-KW"/>
</dbReference>
<dbReference type="InterPro" id="IPR013324">
    <property type="entry name" value="RNA_pol_sigma_r3/r4-like"/>
</dbReference>
<keyword evidence="9" id="KW-1185">Reference proteome</keyword>
<evidence type="ECO:0000259" key="7">
    <source>
        <dbReference type="Pfam" id="PF08281"/>
    </source>
</evidence>
<feature type="domain" description="RNA polymerase sigma-70 region 2" evidence="6">
    <location>
        <begin position="46"/>
        <end position="89"/>
    </location>
</feature>
<dbReference type="EMBL" id="FMUS01000011">
    <property type="protein sequence ID" value="SCY59988.1"/>
    <property type="molecule type" value="Genomic_DNA"/>
</dbReference>
<dbReference type="GO" id="GO:0006352">
    <property type="term" value="P:DNA-templated transcription initiation"/>
    <property type="evidence" value="ECO:0007669"/>
    <property type="project" value="InterPro"/>
</dbReference>
<evidence type="ECO:0000313" key="9">
    <source>
        <dbReference type="Proteomes" id="UP000198636"/>
    </source>
</evidence>
<dbReference type="Proteomes" id="UP000198636">
    <property type="component" value="Unassembled WGS sequence"/>
</dbReference>
<dbReference type="SUPFAM" id="SSF88659">
    <property type="entry name" value="Sigma3 and sigma4 domains of RNA polymerase sigma factors"/>
    <property type="match status" value="1"/>
</dbReference>
<evidence type="ECO:0000256" key="4">
    <source>
        <dbReference type="ARBA" id="ARBA00023125"/>
    </source>
</evidence>
<dbReference type="InterPro" id="IPR007627">
    <property type="entry name" value="RNA_pol_sigma70_r2"/>
</dbReference>
<dbReference type="Gene3D" id="1.10.10.10">
    <property type="entry name" value="Winged helix-like DNA-binding domain superfamily/Winged helix DNA-binding domain"/>
    <property type="match status" value="1"/>
</dbReference>
<dbReference type="Pfam" id="PF04542">
    <property type="entry name" value="Sigma70_r2"/>
    <property type="match status" value="1"/>
</dbReference>
<keyword evidence="2" id="KW-0805">Transcription regulation</keyword>
<comment type="similarity">
    <text evidence="1">Belongs to the sigma-70 factor family. ECF subfamily.</text>
</comment>
<dbReference type="STRING" id="1120976.SAMN03080606_01909"/>
<dbReference type="OrthoDB" id="2678696at2"/>
<accession>A0A1G5HAI8</accession>
<evidence type="ECO:0000256" key="1">
    <source>
        <dbReference type="ARBA" id="ARBA00010641"/>
    </source>
</evidence>
<evidence type="ECO:0000259" key="6">
    <source>
        <dbReference type="Pfam" id="PF04542"/>
    </source>
</evidence>
<dbReference type="InterPro" id="IPR039425">
    <property type="entry name" value="RNA_pol_sigma-70-like"/>
</dbReference>
<evidence type="ECO:0000256" key="5">
    <source>
        <dbReference type="ARBA" id="ARBA00023163"/>
    </source>
</evidence>
<keyword evidence="4" id="KW-0238">DNA-binding</keyword>
<dbReference type="SUPFAM" id="SSF88946">
    <property type="entry name" value="Sigma2 domain of RNA polymerase sigma factors"/>
    <property type="match status" value="1"/>
</dbReference>
<gene>
    <name evidence="8" type="ORF">SAMN03080606_01909</name>
</gene>
<keyword evidence="5" id="KW-0804">Transcription</keyword>
<dbReference type="Pfam" id="PF08281">
    <property type="entry name" value="Sigma70_r4_2"/>
    <property type="match status" value="1"/>
</dbReference>
<organism evidence="8 9">
    <name type="scientific">Alkaliphilus peptidifermentans DSM 18978</name>
    <dbReference type="NCBI Taxonomy" id="1120976"/>
    <lineage>
        <taxon>Bacteria</taxon>
        <taxon>Bacillati</taxon>
        <taxon>Bacillota</taxon>
        <taxon>Clostridia</taxon>
        <taxon>Peptostreptococcales</taxon>
        <taxon>Natronincolaceae</taxon>
        <taxon>Alkaliphilus</taxon>
    </lineage>
</organism>
<reference evidence="8 9" key="1">
    <citation type="submission" date="2016-10" db="EMBL/GenBank/DDBJ databases">
        <authorList>
            <person name="de Groot N.N."/>
        </authorList>
    </citation>
    <scope>NUCLEOTIDE SEQUENCE [LARGE SCALE GENOMIC DNA]</scope>
    <source>
        <strain evidence="8 9">DSM 18978</strain>
    </source>
</reference>
<evidence type="ECO:0000313" key="8">
    <source>
        <dbReference type="EMBL" id="SCY59988.1"/>
    </source>
</evidence>
<evidence type="ECO:0000256" key="3">
    <source>
        <dbReference type="ARBA" id="ARBA00023082"/>
    </source>
</evidence>